<feature type="chain" id="PRO_5019170453" description="SLH domain-containing protein" evidence="2">
    <location>
        <begin position="28"/>
        <end position="956"/>
    </location>
</feature>
<dbReference type="RefSeq" id="WP_126659947.1">
    <property type="nucleotide sequence ID" value="NZ_RYYR01000023.1"/>
</dbReference>
<feature type="domain" description="SLH" evidence="3">
    <location>
        <begin position="146"/>
        <end position="208"/>
    </location>
</feature>
<proteinExistence type="predicted"/>
<dbReference type="Pfam" id="PF00395">
    <property type="entry name" value="SLH"/>
    <property type="match status" value="3"/>
</dbReference>
<dbReference type="EMBL" id="RYYR01000023">
    <property type="protein sequence ID" value="RUL49811.1"/>
    <property type="molecule type" value="Genomic_DNA"/>
</dbReference>
<reference evidence="4 5" key="1">
    <citation type="submission" date="2018-12" db="EMBL/GenBank/DDBJ databases">
        <title>Lysinibacillus antri sp. nov., isolated from a cave soil.</title>
        <authorList>
            <person name="Narsing Rao M.P."/>
            <person name="Zhang H."/>
            <person name="Dong Z.-Y."/>
            <person name="Niu X.-K."/>
            <person name="Zhang K."/>
            <person name="Fang B.-Z."/>
            <person name="Kang Y.-Q."/>
            <person name="Xiao M."/>
            <person name="Li W.-J."/>
        </authorList>
    </citation>
    <scope>NUCLEOTIDE SEQUENCE [LARGE SCALE GENOMIC DNA]</scope>
    <source>
        <strain evidence="4 5">SYSU K30002</strain>
    </source>
</reference>
<name>A0A432L9W1_9BACI</name>
<feature type="domain" description="SLH" evidence="3">
    <location>
        <begin position="27"/>
        <end position="90"/>
    </location>
</feature>
<dbReference type="Gene3D" id="2.60.40.1220">
    <property type="match status" value="5"/>
</dbReference>
<dbReference type="Proteomes" id="UP000287910">
    <property type="component" value="Unassembled WGS sequence"/>
</dbReference>
<evidence type="ECO:0000313" key="5">
    <source>
        <dbReference type="Proteomes" id="UP000287910"/>
    </source>
</evidence>
<protein>
    <recommendedName>
        <fullName evidence="3">SLH domain-containing protein</fullName>
    </recommendedName>
</protein>
<keyword evidence="1 2" id="KW-0732">Signal</keyword>
<sequence length="956" mass="99490">MSKTKKLFASTASVALVAAAIVPVASAAQLNDAEKIPTWAKEAVNYLVDNGAVQGDNNGNFNPTGSLTRAQAATILSKLLKLEATGTENFNDVKEGQWFYDAVVATSPEIFAGDDKGNFNPNAKLTRQEAAKVLVSAFGLTGTTDLNNFADASKVPAWAAPFVKTAVANGVINGKGNLLAPTDTITNAEFAVMAKGAVDATAEEVGPEVTSVSATNPTNVEVKFNKAIDKETLNKSVSINNVAVDGAELYTLSEDGKTLNVRVSKLDVDKAYAIKVDGIKTVDGEEIPTFVEKVLFADSQEATIEKVTAKAGSTGKTKFVEVTFSEDVTGAAANFRVNNVSPSNVTIEKNVVTLELPAEIESGNTHELRVVELADLSGNKTNATQQFTITSDTTAPVASVSASGENTIKVEFNEAVSAVDVTNVKILKGNINVTGAAGTLSADKKSIEFTVNPLVYGENETSANLTVEVAGVKDLYENASTKSTHSVTISKDVVAPTVSGIEGIVGASTFVINFSEELEGTAGDNAKYLPTLFKDNVKLSVASAVLQADKDGKLTQVLVTTNAALVEGTYEVTLAADTVTDNSLANNKNAQVKKSFTTTTPSAQTDTVKPEVSSVVVNGDVVTVTYNEDVTASAADYRNYKLDGVTIPSESVIYFENSKRVVKIELPKGYFTADKSDAIVEITNVSDLAGNVLNKYTKLNQVVVDTKAPTLVSAKLASDASFVLEFDEAISTNVTNFAPASVIIKDANGNIVKNSDNNSITTGASVGVDGKKATITLSNATLDLNKTYTISVEAGVGLVDQAGTDNDATGNEVTPFTNVVLVDGVAPILTAANGIFADDTYTSNVIGITAPAIGTVAIAKSAFSEVPASVKLVYSDADTKTADVVVTGTVEINASQDAYTYSFASANLSSLVTGTINVNLVLVDANGNESTGLNVVADGSGFDGVGAGFETLKLVK</sequence>
<dbReference type="InterPro" id="IPR014755">
    <property type="entry name" value="Cu-Rt/internalin_Ig-like"/>
</dbReference>
<evidence type="ECO:0000313" key="4">
    <source>
        <dbReference type="EMBL" id="RUL49811.1"/>
    </source>
</evidence>
<evidence type="ECO:0000256" key="2">
    <source>
        <dbReference type="SAM" id="SignalP"/>
    </source>
</evidence>
<gene>
    <name evidence="4" type="ORF">EK386_14745</name>
</gene>
<organism evidence="4 5">
    <name type="scientific">Lysinibacillus antri</name>
    <dbReference type="NCBI Taxonomy" id="2498145"/>
    <lineage>
        <taxon>Bacteria</taxon>
        <taxon>Bacillati</taxon>
        <taxon>Bacillota</taxon>
        <taxon>Bacilli</taxon>
        <taxon>Bacillales</taxon>
        <taxon>Bacillaceae</taxon>
        <taxon>Lysinibacillus</taxon>
    </lineage>
</organism>
<feature type="signal peptide" evidence="2">
    <location>
        <begin position="1"/>
        <end position="27"/>
    </location>
</feature>
<dbReference type="PROSITE" id="PS51272">
    <property type="entry name" value="SLH"/>
    <property type="match status" value="2"/>
</dbReference>
<dbReference type="InterPro" id="IPR001119">
    <property type="entry name" value="SLH_dom"/>
</dbReference>
<dbReference type="AlphaFoldDB" id="A0A432L9W1"/>
<accession>A0A432L9W1</accession>
<comment type="caution">
    <text evidence="4">The sequence shown here is derived from an EMBL/GenBank/DDBJ whole genome shotgun (WGS) entry which is preliminary data.</text>
</comment>
<evidence type="ECO:0000256" key="1">
    <source>
        <dbReference type="ARBA" id="ARBA00022729"/>
    </source>
</evidence>
<keyword evidence="5" id="KW-1185">Reference proteome</keyword>
<evidence type="ECO:0000259" key="3">
    <source>
        <dbReference type="PROSITE" id="PS51272"/>
    </source>
</evidence>